<reference evidence="2 3" key="1">
    <citation type="submission" date="2019-07" db="EMBL/GenBank/DDBJ databases">
        <title>Whole genome shotgun sequence of Enterococcus villorum NBRC 100699.</title>
        <authorList>
            <person name="Hosoyama A."/>
            <person name="Uohara A."/>
            <person name="Ohji S."/>
            <person name="Ichikawa N."/>
        </authorList>
    </citation>
    <scope>NUCLEOTIDE SEQUENCE [LARGE SCALE GENOMIC DNA]</scope>
    <source>
        <strain evidence="2 3">NBRC 100699</strain>
    </source>
</reference>
<protein>
    <recommendedName>
        <fullName evidence="4">Stage II sporulation protein M</fullName>
    </recommendedName>
</protein>
<comment type="caution">
    <text evidence="2">The sequence shown here is derived from an EMBL/GenBank/DDBJ whole genome shotgun (WGS) entry which is preliminary data.</text>
</comment>
<dbReference type="Proteomes" id="UP000321830">
    <property type="component" value="Unassembled WGS sequence"/>
</dbReference>
<dbReference type="AlphaFoldDB" id="A0A511J183"/>
<name>A0A511J183_9ENTE</name>
<evidence type="ECO:0008006" key="4">
    <source>
        <dbReference type="Google" id="ProtNLM"/>
    </source>
</evidence>
<dbReference type="EMBL" id="BJWF01000009">
    <property type="protein sequence ID" value="GEL91781.1"/>
    <property type="molecule type" value="Genomic_DNA"/>
</dbReference>
<evidence type="ECO:0000313" key="2">
    <source>
        <dbReference type="EMBL" id="GEL91781.1"/>
    </source>
</evidence>
<dbReference type="Pfam" id="PF01944">
    <property type="entry name" value="SpoIIM"/>
    <property type="match status" value="1"/>
</dbReference>
<evidence type="ECO:0000256" key="1">
    <source>
        <dbReference type="SAM" id="Phobius"/>
    </source>
</evidence>
<organism evidence="2 3">
    <name type="scientific">Enterococcus villorum</name>
    <dbReference type="NCBI Taxonomy" id="112904"/>
    <lineage>
        <taxon>Bacteria</taxon>
        <taxon>Bacillati</taxon>
        <taxon>Bacillota</taxon>
        <taxon>Bacilli</taxon>
        <taxon>Lactobacillales</taxon>
        <taxon>Enterococcaceae</taxon>
        <taxon>Enterococcus</taxon>
    </lineage>
</organism>
<accession>A0A511J183</accession>
<sequence length="179" mass="20534">MQRVEFKVRKWMILSFILYFISFILSVPFHNMINIGLNGNNFSFTSLFLHNMYVSLKLFLFGMLTLGIGNSLYLFYNGFFLGLTFFSILTHLGLKPILTGLLPHALFEIPGFIIFSSLGYSSWFLISKIKKNALEDENKNFQLEALIKANLKSFILSFIVATFLLLIAAVIESNFSYTH</sequence>
<feature type="transmembrane region" description="Helical" evidence="1">
    <location>
        <begin position="106"/>
        <end position="126"/>
    </location>
</feature>
<proteinExistence type="predicted"/>
<feature type="transmembrane region" description="Helical" evidence="1">
    <location>
        <begin position="12"/>
        <end position="30"/>
    </location>
</feature>
<gene>
    <name evidence="2" type="ORF">EVI01_11180</name>
</gene>
<keyword evidence="1" id="KW-0812">Transmembrane</keyword>
<evidence type="ECO:0000313" key="3">
    <source>
        <dbReference type="Proteomes" id="UP000321830"/>
    </source>
</evidence>
<keyword evidence="1" id="KW-0472">Membrane</keyword>
<feature type="transmembrane region" description="Helical" evidence="1">
    <location>
        <begin position="42"/>
        <end position="61"/>
    </location>
</feature>
<feature type="transmembrane region" description="Helical" evidence="1">
    <location>
        <begin position="153"/>
        <end position="171"/>
    </location>
</feature>
<dbReference type="RefSeq" id="WP_010750836.1">
    <property type="nucleotide sequence ID" value="NZ_BJWF01000009.1"/>
</dbReference>
<dbReference type="InterPro" id="IPR002798">
    <property type="entry name" value="SpoIIM-like"/>
</dbReference>
<feature type="transmembrane region" description="Helical" evidence="1">
    <location>
        <begin position="73"/>
        <end position="94"/>
    </location>
</feature>
<keyword evidence="1" id="KW-1133">Transmembrane helix</keyword>